<comment type="similarity">
    <text evidence="1">Belongs to the tumor necrosis factor family.</text>
</comment>
<keyword evidence="3" id="KW-0472">Membrane</keyword>
<gene>
    <name evidence="5" type="ORF">G0U57_016642</name>
</gene>
<comment type="caution">
    <text evidence="5">The sequence shown here is derived from an EMBL/GenBank/DDBJ whole genome shotgun (WGS) entry which is preliminary data.</text>
</comment>
<feature type="transmembrane region" description="Helical" evidence="3">
    <location>
        <begin position="76"/>
        <end position="98"/>
    </location>
</feature>
<dbReference type="GO" id="GO:0045585">
    <property type="term" value="P:positive regulation of cytotoxic T cell differentiation"/>
    <property type="evidence" value="ECO:0007669"/>
    <property type="project" value="TreeGrafter"/>
</dbReference>
<keyword evidence="6" id="KW-1185">Reference proteome</keyword>
<evidence type="ECO:0000259" key="4">
    <source>
        <dbReference type="PROSITE" id="PS50049"/>
    </source>
</evidence>
<dbReference type="InterPro" id="IPR042373">
    <property type="entry name" value="TNFSF9"/>
</dbReference>
<proteinExistence type="inferred from homology"/>
<feature type="region of interest" description="Disordered" evidence="2">
    <location>
        <begin position="1"/>
        <end position="61"/>
    </location>
</feature>
<dbReference type="PANTHER" id="PTHR15153">
    <property type="entry name" value="TUMOR NECROSIS FACTOR LIGAND SUPERFAMILY MEMBER 9"/>
    <property type="match status" value="1"/>
</dbReference>
<evidence type="ECO:0000313" key="6">
    <source>
        <dbReference type="Proteomes" id="UP000765507"/>
    </source>
</evidence>
<dbReference type="Pfam" id="PF00229">
    <property type="entry name" value="TNF"/>
    <property type="match status" value="1"/>
</dbReference>
<dbReference type="EMBL" id="JAHGAV010000539">
    <property type="protein sequence ID" value="KAG6924725.1"/>
    <property type="molecule type" value="Genomic_DNA"/>
</dbReference>
<dbReference type="Gene3D" id="2.60.120.40">
    <property type="match status" value="1"/>
</dbReference>
<dbReference type="InterPro" id="IPR008983">
    <property type="entry name" value="Tumour_necrosis_fac-like_dom"/>
</dbReference>
<dbReference type="OrthoDB" id="9899228at2759"/>
<dbReference type="GO" id="GO:0005164">
    <property type="term" value="F:tumor necrosis factor receptor binding"/>
    <property type="evidence" value="ECO:0007669"/>
    <property type="project" value="InterPro"/>
</dbReference>
<feature type="non-terminal residue" evidence="5">
    <location>
        <position position="278"/>
    </location>
</feature>
<dbReference type="GO" id="GO:0042104">
    <property type="term" value="P:positive regulation of activated T cell proliferation"/>
    <property type="evidence" value="ECO:0007669"/>
    <property type="project" value="TreeGrafter"/>
</dbReference>
<protein>
    <recommendedName>
        <fullName evidence="4">THD domain-containing protein</fullName>
    </recommendedName>
</protein>
<dbReference type="Proteomes" id="UP000765507">
    <property type="component" value="Unassembled WGS sequence"/>
</dbReference>
<keyword evidence="3" id="KW-1133">Transmembrane helix</keyword>
<name>A0A8T1S7Q0_CHESE</name>
<organism evidence="5 6">
    <name type="scientific">Chelydra serpentina</name>
    <name type="common">Snapping turtle</name>
    <name type="synonym">Testudo serpentina</name>
    <dbReference type="NCBI Taxonomy" id="8475"/>
    <lineage>
        <taxon>Eukaryota</taxon>
        <taxon>Metazoa</taxon>
        <taxon>Chordata</taxon>
        <taxon>Craniata</taxon>
        <taxon>Vertebrata</taxon>
        <taxon>Euteleostomi</taxon>
        <taxon>Archelosauria</taxon>
        <taxon>Testudinata</taxon>
        <taxon>Testudines</taxon>
        <taxon>Cryptodira</taxon>
        <taxon>Durocryptodira</taxon>
        <taxon>Americhelydia</taxon>
        <taxon>Chelydroidea</taxon>
        <taxon>Chelydridae</taxon>
        <taxon>Chelydra</taxon>
    </lineage>
</organism>
<evidence type="ECO:0000313" key="5">
    <source>
        <dbReference type="EMBL" id="KAG6924725.1"/>
    </source>
</evidence>
<dbReference type="InterPro" id="IPR006052">
    <property type="entry name" value="TNF_dom"/>
</dbReference>
<dbReference type="PROSITE" id="PS50049">
    <property type="entry name" value="THD_2"/>
    <property type="match status" value="1"/>
</dbReference>
<keyword evidence="3" id="KW-0812">Transmembrane</keyword>
<dbReference type="GO" id="GO:0005886">
    <property type="term" value="C:plasma membrane"/>
    <property type="evidence" value="ECO:0007669"/>
    <property type="project" value="TreeGrafter"/>
</dbReference>
<sequence length="278" mass="30639">SAALPLPSAPPSRVRPAPIKPRRRAPLAHFCPGRTPAPARREPPPAPMTAPERSQDPESLLQAGSRRACPCRSLDWCLLVGLCALGAAFLALALFSAWRGLPGPLETPEAPLLPRRMGKEAGAQVLPTSDLIKDRLMEYDHQQGIDGVVFSSHFQYHDTLDKLEVKVGGLYFIYAQLAVKCVVKECSKKQTVKLIINQVSRRSDSPILTISLHLSPKSEETMSKFSAVLRPLKKGDFLYVKMDANKTNSQDWQLDQTNNIDNFFGLFKLPSSAESADQ</sequence>
<evidence type="ECO:0000256" key="3">
    <source>
        <dbReference type="SAM" id="Phobius"/>
    </source>
</evidence>
<reference evidence="5 6" key="1">
    <citation type="journal article" date="2020" name="G3 (Bethesda)">
        <title>Draft Genome of the Common Snapping Turtle, Chelydra serpentina, a Model for Phenotypic Plasticity in Reptiles.</title>
        <authorList>
            <person name="Das D."/>
            <person name="Singh S.K."/>
            <person name="Bierstedt J."/>
            <person name="Erickson A."/>
            <person name="Galli G.L.J."/>
            <person name="Crossley D.A. 2nd"/>
            <person name="Rhen T."/>
        </authorList>
    </citation>
    <scope>NUCLEOTIDE SEQUENCE [LARGE SCALE GENOMIC DNA]</scope>
    <source>
        <strain evidence="5">KW</strain>
    </source>
</reference>
<feature type="compositionally biased region" description="Low complexity" evidence="2">
    <location>
        <begin position="1"/>
        <end position="17"/>
    </location>
</feature>
<accession>A0A8T1S7Q0</accession>
<evidence type="ECO:0000256" key="1">
    <source>
        <dbReference type="ARBA" id="ARBA00008670"/>
    </source>
</evidence>
<dbReference type="AlphaFoldDB" id="A0A8T1S7Q0"/>
<dbReference type="SUPFAM" id="SSF49842">
    <property type="entry name" value="TNF-like"/>
    <property type="match status" value="1"/>
</dbReference>
<dbReference type="GO" id="GO:0006955">
    <property type="term" value="P:immune response"/>
    <property type="evidence" value="ECO:0007669"/>
    <property type="project" value="InterPro"/>
</dbReference>
<feature type="domain" description="THD" evidence="4">
    <location>
        <begin position="108"/>
        <end position="269"/>
    </location>
</feature>
<evidence type="ECO:0000256" key="2">
    <source>
        <dbReference type="SAM" id="MobiDB-lite"/>
    </source>
</evidence>
<dbReference type="PANTHER" id="PTHR15153:SF0">
    <property type="entry name" value="TUMOR NECROSIS FACTOR LIGAND SUPERFAMILY MEMBER 9"/>
    <property type="match status" value="1"/>
</dbReference>